<keyword evidence="9" id="KW-1185">Reference proteome</keyword>
<dbReference type="GO" id="GO:0005615">
    <property type="term" value="C:extracellular space"/>
    <property type="evidence" value="ECO:0007669"/>
    <property type="project" value="TreeGrafter"/>
</dbReference>
<feature type="disulfide bond" evidence="6">
    <location>
        <begin position="317"/>
        <end position="334"/>
    </location>
</feature>
<dbReference type="PANTHER" id="PTHR24042:SF5">
    <property type="entry name" value="EGF-LIKE CALCIUM-BINDING DOMAIN-CONTAINING PROTEIN"/>
    <property type="match status" value="1"/>
</dbReference>
<evidence type="ECO:0000313" key="9">
    <source>
        <dbReference type="Proteomes" id="UP001209878"/>
    </source>
</evidence>
<feature type="domain" description="EGF-like" evidence="7">
    <location>
        <begin position="9"/>
        <end position="50"/>
    </location>
</feature>
<dbReference type="PROSITE" id="PS01186">
    <property type="entry name" value="EGF_2"/>
    <property type="match status" value="5"/>
</dbReference>
<dbReference type="Pfam" id="PF07645">
    <property type="entry name" value="EGF_CA"/>
    <property type="match status" value="3"/>
</dbReference>
<keyword evidence="1 6" id="KW-0245">EGF-like domain</keyword>
<dbReference type="Pfam" id="PF12947">
    <property type="entry name" value="EGF_3"/>
    <property type="match status" value="1"/>
</dbReference>
<feature type="domain" description="EGF-like" evidence="7">
    <location>
        <begin position="309"/>
        <end position="348"/>
    </location>
</feature>
<evidence type="ECO:0000259" key="7">
    <source>
        <dbReference type="PROSITE" id="PS50026"/>
    </source>
</evidence>
<dbReference type="PANTHER" id="PTHR24042">
    <property type="entry name" value="NEL HOMOLOG"/>
    <property type="match status" value="1"/>
</dbReference>
<dbReference type="InterPro" id="IPR018097">
    <property type="entry name" value="EGF_Ca-bd_CS"/>
</dbReference>
<keyword evidence="2" id="KW-0732">Signal</keyword>
<dbReference type="Gene3D" id="2.10.25.10">
    <property type="entry name" value="Laminin"/>
    <property type="match status" value="6"/>
</dbReference>
<proteinExistence type="predicted"/>
<reference evidence="8" key="1">
    <citation type="journal article" date="2023" name="Mol. Biol. Evol.">
        <title>Third-Generation Sequencing Reveals the Adaptive Role of the Epigenome in Three Deep-Sea Polychaetes.</title>
        <authorList>
            <person name="Perez M."/>
            <person name="Aroh O."/>
            <person name="Sun Y."/>
            <person name="Lan Y."/>
            <person name="Juniper S.K."/>
            <person name="Young C.R."/>
            <person name="Angers B."/>
            <person name="Qian P.Y."/>
        </authorList>
    </citation>
    <scope>NUCLEOTIDE SEQUENCE</scope>
    <source>
        <strain evidence="8">R07B-5</strain>
    </source>
</reference>
<dbReference type="GO" id="GO:0005509">
    <property type="term" value="F:calcium ion binding"/>
    <property type="evidence" value="ECO:0007669"/>
    <property type="project" value="InterPro"/>
</dbReference>
<dbReference type="AlphaFoldDB" id="A0AAD9KZ09"/>
<feature type="domain" description="EGF-like" evidence="7">
    <location>
        <begin position="221"/>
        <end position="262"/>
    </location>
</feature>
<dbReference type="InterPro" id="IPR024731">
    <property type="entry name" value="NELL2-like_EGF"/>
</dbReference>
<feature type="domain" description="EGF-like" evidence="7">
    <location>
        <begin position="140"/>
        <end position="178"/>
    </location>
</feature>
<protein>
    <recommendedName>
        <fullName evidence="7">EGF-like domain-containing protein</fullName>
    </recommendedName>
</protein>
<dbReference type="PROSITE" id="PS00010">
    <property type="entry name" value="ASX_HYDROXYL"/>
    <property type="match status" value="3"/>
</dbReference>
<comment type="caution">
    <text evidence="6">Lacks conserved residue(s) required for the propagation of feature annotation.</text>
</comment>
<evidence type="ECO:0000256" key="3">
    <source>
        <dbReference type="ARBA" id="ARBA00022737"/>
    </source>
</evidence>
<organism evidence="8 9">
    <name type="scientific">Ridgeia piscesae</name>
    <name type="common">Tubeworm</name>
    <dbReference type="NCBI Taxonomy" id="27915"/>
    <lineage>
        <taxon>Eukaryota</taxon>
        <taxon>Metazoa</taxon>
        <taxon>Spiralia</taxon>
        <taxon>Lophotrochozoa</taxon>
        <taxon>Annelida</taxon>
        <taxon>Polychaeta</taxon>
        <taxon>Sedentaria</taxon>
        <taxon>Canalipalpata</taxon>
        <taxon>Sabellida</taxon>
        <taxon>Siboglinidae</taxon>
        <taxon>Ridgeia</taxon>
    </lineage>
</organism>
<evidence type="ECO:0000313" key="8">
    <source>
        <dbReference type="EMBL" id="KAK2180192.1"/>
    </source>
</evidence>
<feature type="domain" description="EGF-like" evidence="7">
    <location>
        <begin position="51"/>
        <end position="89"/>
    </location>
</feature>
<dbReference type="SMART" id="SM00181">
    <property type="entry name" value="EGF"/>
    <property type="match status" value="8"/>
</dbReference>
<keyword evidence="5" id="KW-0325">Glycoprotein</keyword>
<dbReference type="SUPFAM" id="SSF57184">
    <property type="entry name" value="Growth factor receptor domain"/>
    <property type="match status" value="2"/>
</dbReference>
<evidence type="ECO:0000256" key="1">
    <source>
        <dbReference type="ARBA" id="ARBA00022536"/>
    </source>
</evidence>
<dbReference type="InterPro" id="IPR001881">
    <property type="entry name" value="EGF-like_Ca-bd_dom"/>
</dbReference>
<keyword evidence="4 6" id="KW-1015">Disulfide bond</keyword>
<gene>
    <name evidence="8" type="ORF">NP493_455g01008</name>
</gene>
<evidence type="ECO:0000256" key="4">
    <source>
        <dbReference type="ARBA" id="ARBA00023157"/>
    </source>
</evidence>
<dbReference type="Pfam" id="PF00008">
    <property type="entry name" value="EGF"/>
    <property type="match status" value="1"/>
</dbReference>
<accession>A0AAD9KZ09</accession>
<dbReference type="Proteomes" id="UP001209878">
    <property type="component" value="Unassembled WGS sequence"/>
</dbReference>
<sequence length="354" mass="37679">MGDGRTCNDQNECVLGLQTCDVYGDCVNSPGSYQCQCYAGYVLTANQACTDEDECTTSHHLCDLNALCENVVGSYKCTCLAGYEGDGFSCSSSDPDLCGTARCDEAAKCTQTAEDVYECVCHSGYKGSGYLVNDVPGCTEIDPCAVNTCDRHATCRSVEGRAFCLCDTGYKGNGFACELVKPCDDMYACGIDAVCTNGPGDMYNCTCPAGYNIIAEYDCFDDNECESGATLCPANAFCVNTAGSYTCRCESGFEEDVNKTCTDIKECELNLDDCDSEDDRAVCVEEDGAYSCECRPPYLGDGHSCLHADDPGCSLTCHNDSYCVTSGVAGDDECTCQDGFLSTDAGCEGRMWSG</sequence>
<feature type="domain" description="EGF-like" evidence="7">
    <location>
        <begin position="94"/>
        <end position="128"/>
    </location>
</feature>
<dbReference type="PROSITE" id="PS01187">
    <property type="entry name" value="EGF_CA"/>
    <property type="match status" value="2"/>
</dbReference>
<dbReference type="InterPro" id="IPR000152">
    <property type="entry name" value="EGF-type_Asp/Asn_hydroxyl_site"/>
</dbReference>
<dbReference type="FunFam" id="2.10.25.10:FF:000038">
    <property type="entry name" value="Fibrillin 2"/>
    <property type="match status" value="4"/>
</dbReference>
<keyword evidence="3" id="KW-0677">Repeat</keyword>
<evidence type="ECO:0000256" key="5">
    <source>
        <dbReference type="ARBA" id="ARBA00023180"/>
    </source>
</evidence>
<dbReference type="CDD" id="cd00054">
    <property type="entry name" value="EGF_CA"/>
    <property type="match status" value="1"/>
</dbReference>
<dbReference type="GO" id="GO:0008201">
    <property type="term" value="F:heparin binding"/>
    <property type="evidence" value="ECO:0007669"/>
    <property type="project" value="TreeGrafter"/>
</dbReference>
<dbReference type="SMART" id="SM00179">
    <property type="entry name" value="EGF_CA"/>
    <property type="match status" value="6"/>
</dbReference>
<name>A0AAD9KZ09_RIDPI</name>
<feature type="domain" description="EGF-like" evidence="7">
    <location>
        <begin position="263"/>
        <end position="306"/>
    </location>
</feature>
<evidence type="ECO:0000256" key="6">
    <source>
        <dbReference type="PROSITE-ProRule" id="PRU00076"/>
    </source>
</evidence>
<dbReference type="InterPro" id="IPR009030">
    <property type="entry name" value="Growth_fac_rcpt_cys_sf"/>
</dbReference>
<evidence type="ECO:0000256" key="2">
    <source>
        <dbReference type="ARBA" id="ARBA00022729"/>
    </source>
</evidence>
<feature type="disulfide bond" evidence="6">
    <location>
        <begin position="313"/>
        <end position="323"/>
    </location>
</feature>
<comment type="caution">
    <text evidence="8">The sequence shown here is derived from an EMBL/GenBank/DDBJ whole genome shotgun (WGS) entry which is preliminary data.</text>
</comment>
<dbReference type="EMBL" id="JAODUO010000454">
    <property type="protein sequence ID" value="KAK2180192.1"/>
    <property type="molecule type" value="Genomic_DNA"/>
</dbReference>
<dbReference type="InterPro" id="IPR049883">
    <property type="entry name" value="NOTCH1_EGF-like"/>
</dbReference>
<dbReference type="InterPro" id="IPR000742">
    <property type="entry name" value="EGF"/>
</dbReference>
<dbReference type="PROSITE" id="PS50026">
    <property type="entry name" value="EGF_3"/>
    <property type="match status" value="7"/>
</dbReference>
<dbReference type="InterPro" id="IPR051586">
    <property type="entry name" value="PKC-binding_NELL"/>
</dbReference>